<dbReference type="Gene3D" id="3.90.180.10">
    <property type="entry name" value="Medium-chain alcohol dehydrogenases, catalytic domain"/>
    <property type="match status" value="1"/>
</dbReference>
<dbReference type="PANTHER" id="PTHR43161:SF23">
    <property type="entry name" value="(R,R)-BUTANEDIOL DEHYDROGENASE-RELATED"/>
    <property type="match status" value="1"/>
</dbReference>
<comment type="cofactor">
    <cofactor evidence="1">
        <name>Zn(2+)</name>
        <dbReference type="ChEBI" id="CHEBI:29105"/>
    </cofactor>
</comment>
<name>A0ABX1G0R0_9MICC</name>
<dbReference type="PANTHER" id="PTHR43161">
    <property type="entry name" value="SORBITOL DEHYDROGENASE"/>
    <property type="match status" value="1"/>
</dbReference>
<protein>
    <submittedName>
        <fullName evidence="8">Zinc-binding dehydrogenase</fullName>
    </submittedName>
</protein>
<evidence type="ECO:0000256" key="1">
    <source>
        <dbReference type="ARBA" id="ARBA00001947"/>
    </source>
</evidence>
<evidence type="ECO:0000313" key="9">
    <source>
        <dbReference type="Proteomes" id="UP000746595"/>
    </source>
</evidence>
<keyword evidence="4" id="KW-0862">Zinc</keyword>
<dbReference type="InterPro" id="IPR036291">
    <property type="entry name" value="NAD(P)-bd_dom_sf"/>
</dbReference>
<evidence type="ECO:0000256" key="3">
    <source>
        <dbReference type="ARBA" id="ARBA00022723"/>
    </source>
</evidence>
<feature type="domain" description="Alcohol dehydrogenase-like N-terminal" evidence="7">
    <location>
        <begin position="23"/>
        <end position="121"/>
    </location>
</feature>
<keyword evidence="9" id="KW-1185">Reference proteome</keyword>
<keyword evidence="5" id="KW-0560">Oxidoreductase</keyword>
<dbReference type="Pfam" id="PF08240">
    <property type="entry name" value="ADH_N"/>
    <property type="match status" value="1"/>
</dbReference>
<keyword evidence="3" id="KW-0479">Metal-binding</keyword>
<dbReference type="RefSeq" id="WP_168150718.1">
    <property type="nucleotide sequence ID" value="NZ_JAAWVT010000001.1"/>
</dbReference>
<evidence type="ECO:0000259" key="7">
    <source>
        <dbReference type="Pfam" id="PF08240"/>
    </source>
</evidence>
<organism evidence="8 9">
    <name type="scientific">Paeniglutamicibacter terrestris</name>
    <dbReference type="NCBI Taxonomy" id="2723403"/>
    <lineage>
        <taxon>Bacteria</taxon>
        <taxon>Bacillati</taxon>
        <taxon>Actinomycetota</taxon>
        <taxon>Actinomycetes</taxon>
        <taxon>Micrococcales</taxon>
        <taxon>Micrococcaceae</taxon>
        <taxon>Paeniglutamicibacter</taxon>
    </lineage>
</organism>
<gene>
    <name evidence="8" type="ORF">HED64_03715</name>
</gene>
<comment type="caution">
    <text evidence="8">The sequence shown here is derived from an EMBL/GenBank/DDBJ whole genome shotgun (WGS) entry which is preliminary data.</text>
</comment>
<dbReference type="InterPro" id="IPR011032">
    <property type="entry name" value="GroES-like_sf"/>
</dbReference>
<dbReference type="EMBL" id="JAAWVT010000001">
    <property type="protein sequence ID" value="NKG19818.1"/>
    <property type="molecule type" value="Genomic_DNA"/>
</dbReference>
<proteinExistence type="inferred from homology"/>
<dbReference type="Proteomes" id="UP000746595">
    <property type="component" value="Unassembled WGS sequence"/>
</dbReference>
<accession>A0ABX1G0R0</accession>
<dbReference type="SUPFAM" id="SSF51735">
    <property type="entry name" value="NAD(P)-binding Rossmann-fold domains"/>
    <property type="match status" value="1"/>
</dbReference>
<feature type="domain" description="Alcohol dehydrogenase-like C-terminal" evidence="6">
    <location>
        <begin position="169"/>
        <end position="305"/>
    </location>
</feature>
<evidence type="ECO:0000313" key="8">
    <source>
        <dbReference type="EMBL" id="NKG19818.1"/>
    </source>
</evidence>
<dbReference type="Pfam" id="PF00107">
    <property type="entry name" value="ADH_zinc_N"/>
    <property type="match status" value="1"/>
</dbReference>
<dbReference type="InterPro" id="IPR013154">
    <property type="entry name" value="ADH-like_N"/>
</dbReference>
<comment type="similarity">
    <text evidence="2">Belongs to the zinc-containing alcohol dehydrogenase family.</text>
</comment>
<dbReference type="SUPFAM" id="SSF50129">
    <property type="entry name" value="GroES-like"/>
    <property type="match status" value="1"/>
</dbReference>
<dbReference type="InterPro" id="IPR013149">
    <property type="entry name" value="ADH-like_C"/>
</dbReference>
<sequence length="347" mass="36641">MRAVIYNGVGKIDVQDLPVPEIGPKDVLVKNMRAGLCGTDLGAYLHGGDDVGILVGNQIGHEFASEIIEVGPGVSDPRIVPGLRVWINPSNSARSGEGRSFLEITDSAGGLSQFIAVQEAEIGFNLFPLPENVTWDQAALIEPLSVGNHAVNTANVKPGQKALVFGAGAVGLSVLCNLRAHGVDQVIVSDIEENRLKVVEQLGGIPVNGLQTDPIQFAIDQFGAVEDMQGNKKPDIDAYFDSSGAPNSIPDYVRGGKPGSAMVVVAIGHSSIEIPHSAFVLSELKVLGSLAYSVEDNAEVVAFLAEEKYDPTPIITHHFAQEDVAEAFETAVRDKGSAIKVVVNVHA</sequence>
<evidence type="ECO:0000259" key="6">
    <source>
        <dbReference type="Pfam" id="PF00107"/>
    </source>
</evidence>
<reference evidence="8 9" key="1">
    <citation type="submission" date="2020-04" db="EMBL/GenBank/DDBJ databases">
        <title>Paeniglutamicibacter sp. ANT13_2, a novel actinomycete isolated from sediment in Antarctica.</title>
        <authorList>
            <person name="Sakdapetsiri C."/>
            <person name="Pinyakong O."/>
        </authorList>
    </citation>
    <scope>NUCLEOTIDE SEQUENCE [LARGE SCALE GENOMIC DNA]</scope>
    <source>
        <strain evidence="8 9">ANT13_2</strain>
    </source>
</reference>
<evidence type="ECO:0000256" key="2">
    <source>
        <dbReference type="ARBA" id="ARBA00008072"/>
    </source>
</evidence>
<dbReference type="Gene3D" id="3.40.50.720">
    <property type="entry name" value="NAD(P)-binding Rossmann-like Domain"/>
    <property type="match status" value="1"/>
</dbReference>
<evidence type="ECO:0000256" key="4">
    <source>
        <dbReference type="ARBA" id="ARBA00022833"/>
    </source>
</evidence>
<evidence type="ECO:0000256" key="5">
    <source>
        <dbReference type="ARBA" id="ARBA00023002"/>
    </source>
</evidence>